<proteinExistence type="predicted"/>
<gene>
    <name evidence="2" type="ORF">BSAL_84200</name>
</gene>
<dbReference type="VEuPathDB" id="TriTrypDB:BSAL_84200"/>
<dbReference type="AlphaFoldDB" id="A0A0S4J3Q9"/>
<reference evidence="3" key="1">
    <citation type="submission" date="2015-09" db="EMBL/GenBank/DDBJ databases">
        <authorList>
            <consortium name="Pathogen Informatics"/>
        </authorList>
    </citation>
    <scope>NUCLEOTIDE SEQUENCE [LARGE SCALE GENOMIC DNA]</scope>
    <source>
        <strain evidence="3">Lake Konstanz</strain>
    </source>
</reference>
<feature type="region of interest" description="Disordered" evidence="1">
    <location>
        <begin position="1"/>
        <end position="26"/>
    </location>
</feature>
<evidence type="ECO:0000313" key="3">
    <source>
        <dbReference type="Proteomes" id="UP000051952"/>
    </source>
</evidence>
<evidence type="ECO:0000256" key="1">
    <source>
        <dbReference type="SAM" id="MobiDB-lite"/>
    </source>
</evidence>
<sequence>MYASLAKGLSRHRPLHGRHTLHSFGMTSRTRGVTMVRFPRLWGRS</sequence>
<dbReference type="Proteomes" id="UP000051952">
    <property type="component" value="Unassembled WGS sequence"/>
</dbReference>
<evidence type="ECO:0000313" key="2">
    <source>
        <dbReference type="EMBL" id="CUG73441.1"/>
    </source>
</evidence>
<feature type="compositionally biased region" description="Basic residues" evidence="1">
    <location>
        <begin position="9"/>
        <end position="21"/>
    </location>
</feature>
<keyword evidence="3" id="KW-1185">Reference proteome</keyword>
<organism evidence="2 3">
    <name type="scientific">Bodo saltans</name>
    <name type="common">Flagellated protozoan</name>
    <dbReference type="NCBI Taxonomy" id="75058"/>
    <lineage>
        <taxon>Eukaryota</taxon>
        <taxon>Discoba</taxon>
        <taxon>Euglenozoa</taxon>
        <taxon>Kinetoplastea</taxon>
        <taxon>Metakinetoplastina</taxon>
        <taxon>Eubodonida</taxon>
        <taxon>Bodonidae</taxon>
        <taxon>Bodo</taxon>
    </lineage>
</organism>
<name>A0A0S4J3Q9_BODSA</name>
<protein>
    <submittedName>
        <fullName evidence="2">Uncharacterized protein</fullName>
    </submittedName>
</protein>
<dbReference type="EMBL" id="CYKH01000963">
    <property type="protein sequence ID" value="CUG73441.1"/>
    <property type="molecule type" value="Genomic_DNA"/>
</dbReference>
<accession>A0A0S4J3Q9</accession>